<dbReference type="Proteomes" id="UP000507222">
    <property type="component" value="Unassembled WGS sequence"/>
</dbReference>
<dbReference type="GO" id="GO:0008289">
    <property type="term" value="F:lipid binding"/>
    <property type="evidence" value="ECO:0007669"/>
    <property type="project" value="UniProtKB-KW"/>
</dbReference>
<evidence type="ECO:0000259" key="7">
    <source>
        <dbReference type="Pfam" id="PF00234"/>
    </source>
</evidence>
<dbReference type="PRINTS" id="PR00382">
    <property type="entry name" value="LIPIDTRNSFER"/>
</dbReference>
<dbReference type="AlphaFoldDB" id="A0A6J5U582"/>
<name>A0A6J5U582_PRUAR</name>
<keyword evidence="3" id="KW-0813">Transport</keyword>
<gene>
    <name evidence="8" type="ORF">CURHAP_LOCUS17758</name>
</gene>
<feature type="signal peptide" evidence="6">
    <location>
        <begin position="1"/>
        <end position="18"/>
    </location>
</feature>
<keyword evidence="5" id="KW-1015">Disulfide bond</keyword>
<evidence type="ECO:0000256" key="5">
    <source>
        <dbReference type="ARBA" id="ARBA00023157"/>
    </source>
</evidence>
<evidence type="ECO:0000313" key="8">
    <source>
        <dbReference type="EMBL" id="CAB4271379.1"/>
    </source>
</evidence>
<dbReference type="Pfam" id="PF00234">
    <property type="entry name" value="Tryp_alpha_amyl"/>
    <property type="match status" value="1"/>
</dbReference>
<keyword evidence="6" id="KW-0732">Signal</keyword>
<accession>A0A6J5U582</accession>
<evidence type="ECO:0000256" key="1">
    <source>
        <dbReference type="ARBA" id="ARBA00003211"/>
    </source>
</evidence>
<dbReference type="InterPro" id="IPR036312">
    <property type="entry name" value="Bifun_inhib/LTP/seed_sf"/>
</dbReference>
<dbReference type="InterPro" id="IPR000528">
    <property type="entry name" value="Plant_nsLTP"/>
</dbReference>
<dbReference type="InterPro" id="IPR016140">
    <property type="entry name" value="Bifunc_inhib/LTP/seed_store"/>
</dbReference>
<protein>
    <recommendedName>
        <fullName evidence="7">Bifunctional inhibitor/plant lipid transfer protein/seed storage helical domain-containing protein</fullName>
    </recommendedName>
</protein>
<comment type="function">
    <text evidence="1">Plant non-specific lipid-transfer proteins transfer phospholipids as well as galactolipids across membranes. May play a role in wax or cutin deposition in the cell walls of expanding epidermal cells and certain secretory tissues.</text>
</comment>
<proteinExistence type="inferred from homology"/>
<dbReference type="GO" id="GO:0006869">
    <property type="term" value="P:lipid transport"/>
    <property type="evidence" value="ECO:0007669"/>
    <property type="project" value="InterPro"/>
</dbReference>
<feature type="chain" id="PRO_5026952461" description="Bifunctional inhibitor/plant lipid transfer protein/seed storage helical domain-containing protein" evidence="6">
    <location>
        <begin position="19"/>
        <end position="185"/>
    </location>
</feature>
<reference evidence="8 9" key="1">
    <citation type="submission" date="2020-05" db="EMBL/GenBank/DDBJ databases">
        <authorList>
            <person name="Campoy J."/>
            <person name="Schneeberger K."/>
            <person name="Spophaly S."/>
        </authorList>
    </citation>
    <scope>NUCLEOTIDE SEQUENCE [LARGE SCALE GENOMIC DNA]</scope>
    <source>
        <strain evidence="8">PruArmRojPasFocal</strain>
    </source>
</reference>
<dbReference type="CDD" id="cd01960">
    <property type="entry name" value="nsLTP1"/>
    <property type="match status" value="1"/>
</dbReference>
<keyword evidence="4" id="KW-0446">Lipid-binding</keyword>
<sequence>MIGVTIMALLSTAILVSSTIECSAVTALVSTCYTFITYGSPDPFPGSPCCNAMANLKVIADTIENRRFACRCLLGLISTYNPNAYAIATLPDFCQVSLGFNIDPNTDCNFDEVMLRGSIQPSNVEKFVDEIVVNDPLTITPHYSLIVFFRPMFMVLVCDGAESYEFGYATLTGVGSGKLAKWKTK</sequence>
<evidence type="ECO:0000256" key="6">
    <source>
        <dbReference type="SAM" id="SignalP"/>
    </source>
</evidence>
<dbReference type="SUPFAM" id="SSF47699">
    <property type="entry name" value="Bifunctional inhibitor/lipid-transfer protein/seed storage 2S albumin"/>
    <property type="match status" value="1"/>
</dbReference>
<dbReference type="Gene3D" id="1.10.110.10">
    <property type="entry name" value="Plant lipid-transfer and hydrophobic proteins"/>
    <property type="match status" value="1"/>
</dbReference>
<evidence type="ECO:0000256" key="4">
    <source>
        <dbReference type="ARBA" id="ARBA00023121"/>
    </source>
</evidence>
<dbReference type="EMBL" id="CAEKDK010000002">
    <property type="protein sequence ID" value="CAB4271379.1"/>
    <property type="molecule type" value="Genomic_DNA"/>
</dbReference>
<evidence type="ECO:0000256" key="2">
    <source>
        <dbReference type="ARBA" id="ARBA00009748"/>
    </source>
</evidence>
<evidence type="ECO:0000256" key="3">
    <source>
        <dbReference type="ARBA" id="ARBA00022448"/>
    </source>
</evidence>
<organism evidence="8 9">
    <name type="scientific">Prunus armeniaca</name>
    <name type="common">Apricot</name>
    <name type="synonym">Armeniaca vulgaris</name>
    <dbReference type="NCBI Taxonomy" id="36596"/>
    <lineage>
        <taxon>Eukaryota</taxon>
        <taxon>Viridiplantae</taxon>
        <taxon>Streptophyta</taxon>
        <taxon>Embryophyta</taxon>
        <taxon>Tracheophyta</taxon>
        <taxon>Spermatophyta</taxon>
        <taxon>Magnoliopsida</taxon>
        <taxon>eudicotyledons</taxon>
        <taxon>Gunneridae</taxon>
        <taxon>Pentapetalae</taxon>
        <taxon>rosids</taxon>
        <taxon>fabids</taxon>
        <taxon>Rosales</taxon>
        <taxon>Rosaceae</taxon>
        <taxon>Amygdaloideae</taxon>
        <taxon>Amygdaleae</taxon>
        <taxon>Prunus</taxon>
    </lineage>
</organism>
<comment type="similarity">
    <text evidence="2">Belongs to the plant LTP family.</text>
</comment>
<evidence type="ECO:0000313" key="9">
    <source>
        <dbReference type="Proteomes" id="UP000507222"/>
    </source>
</evidence>
<dbReference type="PANTHER" id="PTHR33076">
    <property type="entry name" value="NON-SPECIFIC LIPID-TRANSFER PROTEIN 2-RELATED"/>
    <property type="match status" value="1"/>
</dbReference>
<feature type="domain" description="Bifunctional inhibitor/plant lipid transfer protein/seed storage helical" evidence="7">
    <location>
        <begin position="22"/>
        <end position="108"/>
    </location>
</feature>